<dbReference type="PANTHER" id="PTHR10953">
    <property type="entry name" value="UBIQUITIN-ACTIVATING ENZYME E1"/>
    <property type="match status" value="1"/>
</dbReference>
<comment type="similarity">
    <text evidence="2">Belongs to the ubiquitin-activating E1 family.</text>
</comment>
<feature type="domain" description="Ubiquitin-activating enzyme SCCH" evidence="12">
    <location>
        <begin position="313"/>
        <end position="372"/>
    </location>
</feature>
<dbReference type="GO" id="GO:0031510">
    <property type="term" value="C:SUMO activating enzyme complex"/>
    <property type="evidence" value="ECO:0007669"/>
    <property type="project" value="TreeGrafter"/>
</dbReference>
<evidence type="ECO:0000256" key="5">
    <source>
        <dbReference type="ARBA" id="ARBA00022786"/>
    </source>
</evidence>
<dbReference type="AlphaFoldDB" id="A0A8H3J3N5"/>
<dbReference type="InterPro" id="IPR042449">
    <property type="entry name" value="Ub-E1_IAD_1"/>
</dbReference>
<comment type="pathway">
    <text evidence="1">Protein modification; protein sumoylation.</text>
</comment>
<dbReference type="InterPro" id="IPR045886">
    <property type="entry name" value="ThiF/MoeB/HesA"/>
</dbReference>
<dbReference type="Proteomes" id="UP000664521">
    <property type="component" value="Unassembled WGS sequence"/>
</dbReference>
<evidence type="ECO:0000256" key="8">
    <source>
        <dbReference type="ARBA" id="ARBA00073512"/>
    </source>
</evidence>
<evidence type="ECO:0000256" key="9">
    <source>
        <dbReference type="PROSITE-ProRule" id="PRU10132"/>
    </source>
</evidence>
<gene>
    <name evidence="14" type="primary">UBA2</name>
    <name evidence="14" type="ORF">HETSPECPRED_002175</name>
</gene>
<dbReference type="PROSITE" id="PS51257">
    <property type="entry name" value="PROKAR_LIPOPROTEIN"/>
    <property type="match status" value="1"/>
</dbReference>
<protein>
    <recommendedName>
        <fullName evidence="8">Ubiquitin-activating enzyme E1-like</fullName>
    </recommendedName>
</protein>
<dbReference type="Gene3D" id="3.10.290.20">
    <property type="entry name" value="Ubiquitin-like 2 activating enzyme e1b. Chain: B, domain 3"/>
    <property type="match status" value="1"/>
</dbReference>
<dbReference type="InterPro" id="IPR028077">
    <property type="entry name" value="UAE_UbL_dom"/>
</dbReference>
<feature type="domain" description="THIF-type NAD/FAD binding fold" evidence="11">
    <location>
        <begin position="17"/>
        <end position="435"/>
    </location>
</feature>
<dbReference type="InterPro" id="IPR035985">
    <property type="entry name" value="Ubiquitin-activating_enz"/>
</dbReference>
<evidence type="ECO:0000259" key="11">
    <source>
        <dbReference type="Pfam" id="PF00899"/>
    </source>
</evidence>
<dbReference type="Pfam" id="PF00899">
    <property type="entry name" value="ThiF"/>
    <property type="match status" value="1"/>
</dbReference>
<dbReference type="InterPro" id="IPR000594">
    <property type="entry name" value="ThiF_NAD_FAD-bd"/>
</dbReference>
<dbReference type="Gene3D" id="3.50.50.80">
    <property type="entry name" value="Ubiquitin-activating enzyme E1, inactive adenylation domain, subdomain 1"/>
    <property type="match status" value="1"/>
</dbReference>
<dbReference type="Gene3D" id="1.10.10.520">
    <property type="entry name" value="Ubiquitin activating enzymes (Uba3). Chain: B, domain 2"/>
    <property type="match status" value="1"/>
</dbReference>
<dbReference type="Pfam" id="PF14732">
    <property type="entry name" value="UAE_UbL"/>
    <property type="match status" value="1"/>
</dbReference>
<evidence type="ECO:0000256" key="3">
    <source>
        <dbReference type="ARBA" id="ARBA00022723"/>
    </source>
</evidence>
<evidence type="ECO:0000313" key="14">
    <source>
        <dbReference type="EMBL" id="CAF9940136.1"/>
    </source>
</evidence>
<dbReference type="InterPro" id="IPR023318">
    <property type="entry name" value="Ub_act_enz_dom_a_sf"/>
</dbReference>
<comment type="caution">
    <text evidence="14">The sequence shown here is derived from an EMBL/GenBank/DDBJ whole genome shotgun (WGS) entry which is preliminary data.</text>
</comment>
<proteinExistence type="inferred from homology"/>
<keyword evidence="5" id="KW-0833">Ubl conjugation pathway</keyword>
<dbReference type="PANTHER" id="PTHR10953:SF5">
    <property type="entry name" value="SUMO-ACTIVATING ENZYME SUBUNIT 2"/>
    <property type="match status" value="1"/>
</dbReference>
<organism evidence="14 15">
    <name type="scientific">Heterodermia speciosa</name>
    <dbReference type="NCBI Taxonomy" id="116794"/>
    <lineage>
        <taxon>Eukaryota</taxon>
        <taxon>Fungi</taxon>
        <taxon>Dikarya</taxon>
        <taxon>Ascomycota</taxon>
        <taxon>Pezizomycotina</taxon>
        <taxon>Lecanoromycetes</taxon>
        <taxon>OSLEUM clade</taxon>
        <taxon>Lecanoromycetidae</taxon>
        <taxon>Caliciales</taxon>
        <taxon>Physciaceae</taxon>
        <taxon>Heterodermia</taxon>
    </lineage>
</organism>
<dbReference type="GO" id="GO:0046872">
    <property type="term" value="F:metal ion binding"/>
    <property type="evidence" value="ECO:0007669"/>
    <property type="project" value="UniProtKB-KW"/>
</dbReference>
<keyword evidence="15" id="KW-1185">Reference proteome</keyword>
<keyword evidence="7" id="KW-0067">ATP-binding</keyword>
<evidence type="ECO:0000256" key="1">
    <source>
        <dbReference type="ARBA" id="ARBA00004718"/>
    </source>
</evidence>
<reference evidence="14" key="1">
    <citation type="submission" date="2021-03" db="EMBL/GenBank/DDBJ databases">
        <authorList>
            <person name="Tagirdzhanova G."/>
        </authorList>
    </citation>
    <scope>NUCLEOTIDE SEQUENCE</scope>
</reference>
<keyword evidence="3" id="KW-0479">Metal-binding</keyword>
<dbReference type="GO" id="GO:0016925">
    <property type="term" value="P:protein sumoylation"/>
    <property type="evidence" value="ECO:0007669"/>
    <property type="project" value="UniProtKB-UniPathway"/>
</dbReference>
<dbReference type="GO" id="GO:0019948">
    <property type="term" value="F:SUMO activating enzyme activity"/>
    <property type="evidence" value="ECO:0007669"/>
    <property type="project" value="TreeGrafter"/>
</dbReference>
<evidence type="ECO:0000259" key="12">
    <source>
        <dbReference type="Pfam" id="PF10585"/>
    </source>
</evidence>
<evidence type="ECO:0000256" key="7">
    <source>
        <dbReference type="ARBA" id="ARBA00022840"/>
    </source>
</evidence>
<feature type="active site" description="Glycyl thioester intermediate" evidence="9">
    <location>
        <position position="176"/>
    </location>
</feature>
<feature type="region of interest" description="Disordered" evidence="10">
    <location>
        <begin position="571"/>
        <end position="600"/>
    </location>
</feature>
<dbReference type="PROSITE" id="PS00865">
    <property type="entry name" value="UBIQUITIN_ACTIVAT_2"/>
    <property type="match status" value="1"/>
</dbReference>
<feature type="compositionally biased region" description="Polar residues" evidence="10">
    <location>
        <begin position="571"/>
        <end position="580"/>
    </location>
</feature>
<dbReference type="GO" id="GO:0005737">
    <property type="term" value="C:cytoplasm"/>
    <property type="evidence" value="ECO:0007669"/>
    <property type="project" value="TreeGrafter"/>
</dbReference>
<dbReference type="GO" id="GO:0005524">
    <property type="term" value="F:ATP binding"/>
    <property type="evidence" value="ECO:0007669"/>
    <property type="project" value="UniProtKB-KW"/>
</dbReference>
<accession>A0A8H3J3N5</accession>
<dbReference type="FunFam" id="3.50.50.80:FF:000004">
    <property type="entry name" value="Ubiquitin-activating enzyme E1-like"/>
    <property type="match status" value="1"/>
</dbReference>
<dbReference type="UniPathway" id="UPA00886"/>
<keyword evidence="4" id="KW-0547">Nucleotide-binding</keyword>
<evidence type="ECO:0000256" key="10">
    <source>
        <dbReference type="SAM" id="MobiDB-lite"/>
    </source>
</evidence>
<dbReference type="OrthoDB" id="10255449at2759"/>
<name>A0A8H3J3N5_9LECA</name>
<evidence type="ECO:0000256" key="4">
    <source>
        <dbReference type="ARBA" id="ARBA00022741"/>
    </source>
</evidence>
<dbReference type="FunFam" id="3.40.50.720:FF:000618">
    <property type="entry name" value="SUMO-activating enzyme subunit 2"/>
    <property type="match status" value="1"/>
</dbReference>
<keyword evidence="6" id="KW-0862">Zinc</keyword>
<sequence length="652" mass="72689">MGRDRYPKQSLGTLHGRIKQSRILMVGAGGIGCELLKNLVLTGFGEVHIVDLDTIDLSNLNRQFLFRHEHIKKAKALVAKDSASKFNPHVKLEAHHANIKDPRFNIEWFQGFDLVFNALDNLDARRHVNKMCLAADVPLIESGTTGFNGQVQVIKKGKTECYDCNTKEVPKSFPVCTIRSTPSQPIHCIVWAKSYLFTEIFGTSEDEAPELDNSEDSENAKEIENLRKESQALKEIKQSMNSPHFPRRVFEKVFRDDISRLRSMEDMWKTRKPPQALDFDAISRDASEIHVSICHQDQITWDLAQNFSVFCESLHRLSSRLHALQVQGAAVAAPAVLTFDKDDDDTLDFVAASANLRSFVFGIEPRSKFDIKQMAGNIIPAIATTNAMTASLCVLQAFKVMREDLTKAKMVFLTRSTDRVITTDNLRLPNPNCSVCSVMQSQLHIDPTRATLNDLVSDVLKDQLKYGDEFSVNSEAGTLYDPELDDNLSKSFTDLGVKSDSFLTVIDDDDENPRVNLSLSILEKYYIQTKIMLPKLLIATHRPLPTDSKPIILPRKLEIARKPKIVTDSQPDALATTNALPATGLNGTGAKRKRSPEDSVLDQEQLLKRKRSEADQPADAVAAKKNKITGAGDDDMIVLDDSSGGAIVIDDE</sequence>
<dbReference type="Pfam" id="PF10585">
    <property type="entry name" value="UBA_E1_SCCH"/>
    <property type="match status" value="1"/>
</dbReference>
<evidence type="ECO:0000313" key="15">
    <source>
        <dbReference type="Proteomes" id="UP000664521"/>
    </source>
</evidence>
<evidence type="ECO:0000256" key="6">
    <source>
        <dbReference type="ARBA" id="ARBA00022833"/>
    </source>
</evidence>
<evidence type="ECO:0000256" key="2">
    <source>
        <dbReference type="ARBA" id="ARBA00005673"/>
    </source>
</evidence>
<dbReference type="InterPro" id="IPR019572">
    <property type="entry name" value="UBA_E1_SCCH"/>
</dbReference>
<dbReference type="SUPFAM" id="SSF69572">
    <property type="entry name" value="Activating enzymes of the ubiquitin-like proteins"/>
    <property type="match status" value="1"/>
</dbReference>
<dbReference type="EMBL" id="CAJPDS010000146">
    <property type="protein sequence ID" value="CAF9940136.1"/>
    <property type="molecule type" value="Genomic_DNA"/>
</dbReference>
<feature type="domain" description="Ubiquitin/SUMO-activating enzyme ubiquitin-like" evidence="13">
    <location>
        <begin position="443"/>
        <end position="522"/>
    </location>
</feature>
<evidence type="ECO:0000259" key="13">
    <source>
        <dbReference type="Pfam" id="PF14732"/>
    </source>
</evidence>
<dbReference type="InterPro" id="IPR033127">
    <property type="entry name" value="UBQ-activ_enz_E1_Cys_AS"/>
</dbReference>